<gene>
    <name evidence="4" type="ORF">ACFSJD_15010</name>
</gene>
<evidence type="ECO:0000259" key="3">
    <source>
        <dbReference type="PROSITE" id="PS50043"/>
    </source>
</evidence>
<keyword evidence="5" id="KW-1185">Reference proteome</keyword>
<dbReference type="PANTHER" id="PTHR16305:SF35">
    <property type="entry name" value="TRANSCRIPTIONAL ACTIVATOR DOMAIN"/>
    <property type="match status" value="1"/>
</dbReference>
<feature type="domain" description="HTH luxR-type" evidence="3">
    <location>
        <begin position="827"/>
        <end position="892"/>
    </location>
</feature>
<dbReference type="InterPro" id="IPR027417">
    <property type="entry name" value="P-loop_NTPase"/>
</dbReference>
<name>A0ABW4EXY4_9PSEU</name>
<dbReference type="PANTHER" id="PTHR16305">
    <property type="entry name" value="TESTICULAR SOLUBLE ADENYLYL CYCLASE"/>
    <property type="match status" value="1"/>
</dbReference>
<dbReference type="RefSeq" id="WP_344718002.1">
    <property type="nucleotide sequence ID" value="NZ_BAAAUS010000001.1"/>
</dbReference>
<dbReference type="Pfam" id="PF00196">
    <property type="entry name" value="GerE"/>
    <property type="match status" value="1"/>
</dbReference>
<protein>
    <submittedName>
        <fullName evidence="4">ATP-binding protein</fullName>
    </submittedName>
</protein>
<dbReference type="EMBL" id="JBHUCO010000015">
    <property type="protein sequence ID" value="MFD1518804.1"/>
    <property type="molecule type" value="Genomic_DNA"/>
</dbReference>
<accession>A0ABW4EXY4</accession>
<dbReference type="Proteomes" id="UP001597114">
    <property type="component" value="Unassembled WGS sequence"/>
</dbReference>
<dbReference type="CDD" id="cd06170">
    <property type="entry name" value="LuxR_C_like"/>
    <property type="match status" value="1"/>
</dbReference>
<dbReference type="SUPFAM" id="SSF46894">
    <property type="entry name" value="C-terminal effector domain of the bipartite response regulators"/>
    <property type="match status" value="1"/>
</dbReference>
<evidence type="ECO:0000256" key="1">
    <source>
        <dbReference type="ARBA" id="ARBA00022741"/>
    </source>
</evidence>
<dbReference type="PRINTS" id="PR00038">
    <property type="entry name" value="HTHLUXR"/>
</dbReference>
<keyword evidence="2 4" id="KW-0067">ATP-binding</keyword>
<reference evidence="5" key="1">
    <citation type="journal article" date="2019" name="Int. J. Syst. Evol. Microbiol.">
        <title>The Global Catalogue of Microorganisms (GCM) 10K type strain sequencing project: providing services to taxonomists for standard genome sequencing and annotation.</title>
        <authorList>
            <consortium name="The Broad Institute Genomics Platform"/>
            <consortium name="The Broad Institute Genome Sequencing Center for Infectious Disease"/>
            <person name="Wu L."/>
            <person name="Ma J."/>
        </authorList>
    </citation>
    <scope>NUCLEOTIDE SEQUENCE [LARGE SCALE GENOMIC DNA]</scope>
    <source>
        <strain evidence="5">CCM 7043</strain>
    </source>
</reference>
<dbReference type="InterPro" id="IPR016032">
    <property type="entry name" value="Sig_transdc_resp-reg_C-effctor"/>
</dbReference>
<proteinExistence type="predicted"/>
<dbReference type="InterPro" id="IPR041664">
    <property type="entry name" value="AAA_16"/>
</dbReference>
<dbReference type="Gene3D" id="1.10.10.10">
    <property type="entry name" value="Winged helix-like DNA-binding domain superfamily/Winged helix DNA-binding domain"/>
    <property type="match status" value="1"/>
</dbReference>
<dbReference type="Gene3D" id="3.40.50.300">
    <property type="entry name" value="P-loop containing nucleotide triphosphate hydrolases"/>
    <property type="match status" value="1"/>
</dbReference>
<evidence type="ECO:0000256" key="2">
    <source>
        <dbReference type="ARBA" id="ARBA00022840"/>
    </source>
</evidence>
<dbReference type="InterPro" id="IPR000792">
    <property type="entry name" value="Tscrpt_reg_LuxR_C"/>
</dbReference>
<comment type="caution">
    <text evidence="4">The sequence shown here is derived from an EMBL/GenBank/DDBJ whole genome shotgun (WGS) entry which is preliminary data.</text>
</comment>
<evidence type="ECO:0000313" key="5">
    <source>
        <dbReference type="Proteomes" id="UP001597114"/>
    </source>
</evidence>
<dbReference type="SUPFAM" id="SSF52540">
    <property type="entry name" value="P-loop containing nucleoside triphosphate hydrolases"/>
    <property type="match status" value="1"/>
</dbReference>
<evidence type="ECO:0000313" key="4">
    <source>
        <dbReference type="EMBL" id="MFD1518804.1"/>
    </source>
</evidence>
<organism evidence="4 5">
    <name type="scientific">Pseudonocardia yunnanensis</name>
    <dbReference type="NCBI Taxonomy" id="58107"/>
    <lineage>
        <taxon>Bacteria</taxon>
        <taxon>Bacillati</taxon>
        <taxon>Actinomycetota</taxon>
        <taxon>Actinomycetes</taxon>
        <taxon>Pseudonocardiales</taxon>
        <taxon>Pseudonocardiaceae</taxon>
        <taxon>Pseudonocardia</taxon>
    </lineage>
</organism>
<keyword evidence="1" id="KW-0547">Nucleotide-binding</keyword>
<dbReference type="GO" id="GO:0005524">
    <property type="term" value="F:ATP binding"/>
    <property type="evidence" value="ECO:0007669"/>
    <property type="project" value="UniProtKB-KW"/>
</dbReference>
<sequence length="907" mass="95020">MPAVPQAAHPLRGRDAELGTVLGALRHAQQGRAALVVVQGEPGLGKSALLDAAAEQARALGFTLACAAAHETDELSPLASLGPALRSGDVPVLGSQEFLELAPLTAQPLWLAEHLAVMLPRRAASNPLLLLLDDAQWADPLTTFVLRILVGRLAGSPIAVLIGTRAAVGGPADQIAGAAERGQLVRQIDLAPLDDDAVLAIAADHLGRPADPELARRLTGTGGNPFLAVQLVGGLLRPDGGRTGGDNLPAGLLDGVRRRTAGASERCRALLRAAGVLGARSRLDDVAQLMGEPTTQLTEPLEEAIALGLLSDDGAGITFRHELLRRAVYQDVPPSARAALHRAVVTHLLESGRGNAAAAPHVLASAIPGDTTAVRVLRRAAQELLATMSTTAVTFIRRAFELVGDDDPEREPIARDVVAMLVAARQHHDAAAFADGLLDGEASPDTAAVVQLHLAPRLWATGRRAELAERVRHVRCAGAVPELRARLAGYEALAGGFAPEDPGHDPVARSLALLARAEQAERAADLATARLSYAEARSAAEQGAGEPGALPYVRLELCELAMRGRLDDIDGALARLLELDAEGGDSWQAPQVAVTRAVLELGAGRLDAAFDAARAAEQWSGDIGDTDVDARLWHVLSLVAIHRGEPAEARSRIAEAERRGVPTGVERTLLAAPDDAGAAAALIRELAQQTAPWPEELIVQAACTAHHGGDITTVRDAGEMLASLAARNPGVASIAGAAALVDGLVVGDPSAAVELLRRAPRPLLLARAEEELGRAALGAGDRSGVESLLRARDGYAACGATAARTRVQRLLQSAGVRRRGKEQRSRPESGWESLTEMERRVAVLISDGHTNRSAAAELFVSPSTINTHLRAVFSKLGVHSRVQLAKLVLARPVDQDPATPAARHQER</sequence>
<dbReference type="PROSITE" id="PS50043">
    <property type="entry name" value="HTH_LUXR_2"/>
    <property type="match status" value="1"/>
</dbReference>
<dbReference type="SMART" id="SM00421">
    <property type="entry name" value="HTH_LUXR"/>
    <property type="match status" value="1"/>
</dbReference>
<dbReference type="InterPro" id="IPR036388">
    <property type="entry name" value="WH-like_DNA-bd_sf"/>
</dbReference>
<dbReference type="Pfam" id="PF13191">
    <property type="entry name" value="AAA_16"/>
    <property type="match status" value="1"/>
</dbReference>